<evidence type="ECO:0000313" key="4">
    <source>
        <dbReference type="Proteomes" id="UP000227088"/>
    </source>
</evidence>
<proteinExistence type="predicted"/>
<dbReference type="Pfam" id="PF13181">
    <property type="entry name" value="TPR_8"/>
    <property type="match status" value="1"/>
</dbReference>
<dbReference type="SMART" id="SM00028">
    <property type="entry name" value="TPR"/>
    <property type="match status" value="2"/>
</dbReference>
<reference evidence="4" key="1">
    <citation type="journal article" date="2017" name="Proc. Natl. Acad. Sci. U.S.A.">
        <title>Simulation of Deepwater Horizon oil plume reveals substrate specialization within a complex community of hydrocarbon degraders.</title>
        <authorList>
            <person name="Hu P."/>
            <person name="Dubinsky E.A."/>
            <person name="Probst A.J."/>
            <person name="Wang J."/>
            <person name="Sieber C.M.K."/>
            <person name="Tom L.M."/>
            <person name="Gardinali P."/>
            <person name="Banfield J.F."/>
            <person name="Atlas R.M."/>
            <person name="Andersen G.L."/>
        </authorList>
    </citation>
    <scope>NUCLEOTIDE SEQUENCE [LARGE SCALE GENOMIC DNA]</scope>
</reference>
<dbReference type="EMBL" id="MABE01000122">
    <property type="protein sequence ID" value="OUS41220.1"/>
    <property type="molecule type" value="Genomic_DNA"/>
</dbReference>
<dbReference type="InterPro" id="IPR027417">
    <property type="entry name" value="P-loop_NTPase"/>
</dbReference>
<evidence type="ECO:0000259" key="2">
    <source>
        <dbReference type="Pfam" id="PF00535"/>
    </source>
</evidence>
<dbReference type="InterPro" id="IPR011990">
    <property type="entry name" value="TPR-like_helical_dom_sf"/>
</dbReference>
<dbReference type="InterPro" id="IPR019734">
    <property type="entry name" value="TPR_rpt"/>
</dbReference>
<dbReference type="Gene3D" id="1.25.40.10">
    <property type="entry name" value="Tetratricopeptide repeat domain"/>
    <property type="match status" value="1"/>
</dbReference>
<dbReference type="Pfam" id="PF00535">
    <property type="entry name" value="Glycos_transf_2"/>
    <property type="match status" value="1"/>
</dbReference>
<evidence type="ECO:0000256" key="1">
    <source>
        <dbReference type="PROSITE-ProRule" id="PRU00339"/>
    </source>
</evidence>
<accession>A0A1Y5HVV2</accession>
<dbReference type="Proteomes" id="UP000227088">
    <property type="component" value="Unassembled WGS sequence"/>
</dbReference>
<organism evidence="3 4">
    <name type="scientific">Oleispira antarctica</name>
    <dbReference type="NCBI Taxonomy" id="188908"/>
    <lineage>
        <taxon>Bacteria</taxon>
        <taxon>Pseudomonadati</taxon>
        <taxon>Pseudomonadota</taxon>
        <taxon>Gammaproteobacteria</taxon>
        <taxon>Oceanospirillales</taxon>
        <taxon>Oceanospirillaceae</taxon>
        <taxon>Oleispira</taxon>
    </lineage>
</organism>
<comment type="caution">
    <text evidence="3">The sequence shown here is derived from an EMBL/GenBank/DDBJ whole genome shotgun (WGS) entry which is preliminary data.</text>
</comment>
<dbReference type="InterPro" id="IPR029044">
    <property type="entry name" value="Nucleotide-diphossugar_trans"/>
</dbReference>
<protein>
    <recommendedName>
        <fullName evidence="2">Glycosyltransferase 2-like domain-containing protein</fullName>
    </recommendedName>
</protein>
<dbReference type="SUPFAM" id="SSF53448">
    <property type="entry name" value="Nucleotide-diphospho-sugar transferases"/>
    <property type="match status" value="1"/>
</dbReference>
<dbReference type="Pfam" id="PF13469">
    <property type="entry name" value="Sulfotransfer_3"/>
    <property type="match status" value="1"/>
</dbReference>
<sequence length="1147" mass="129473">MLNLAGVPFAIEKMGGNIYNPDGHFEDMTAMRMHDEFLSEAGTNWKYHDECEISHDTSISDKIKSYSDCRDRLDGPLWLMKDPRATLFLDDWQSALGGNGKFVLLYRHWGLCIQSLLKRHSQYLAHDLPTGRAMAEHIAFWQYPELAARMWLAYNKAMIKFIRANQEKCLVVSQASLLQGSDLIAAINNKFGGQLKPLIASPVHPQYASKSVDAVVLKGLSAQLQSELDITYKQLAQLCDTDNAEDFPKIIENPRDEKTFSLVLARIKSSRGLNNKEDKDASSPPFVHLYKDYQKLPFDELLLKLQELKPLDNKDTSKKALSLALRLIELAPFKIAGHEWLGKIYAALGEYKNAEIHFVKAISIGGAPPYMRMLLADTFFARYEFKTAEYFYLLAFKGNDKNPQFSIKLGDLYFILKEYEKSISNYEVALVLNDNERVKEKLINVVEEYKGTEAALVLSAANLIVNNSTELQTKQLSLKLKLRTNDARNSYRKMVKESISREKVSKFLECLAYADLPSSQLQQLTYWLSQNLLSVFSANEVASYFMEQQGDSPSSPRLSVIVISYNMARELPRTITSLLPPYQENISESDVEVIVVDNGSSRLPLLSDFPKNKNLRIIKNQQSGVSPVSAINLGLSVAKGNLVGVLIDGARMASPGLYKHVLKANRLSPRTVISTLGFHLGPEVQMTSVPSGYNQAIEDDLLKAIDWCNNGYRLFEISALAGSSANGYFQPIAESNALFMDKALWQELGGYDERFITPGGGFVNLDTYRRACELPDIELAVLLNEGTFHQVHGGVATNLKREDATPKIFSDEYKEIRKKPFSVPNKVPLFLGSYIFEAQPFLSYSIEQQKPNRQLVDVHKNRFNRILLNNSYCNQFETAVDVSDDVLTSPIIITGRGGSGTRLLSQLVQSLDLFLGNDINETKDSIEWVAPIYDLITNRVSLKNKTFKQHHIDRLQANAKNILLQRSFSSGLWGFKLPETMLCLPELLKAFPNAKIIHLVRHPISISLRRSHMTSRINNPVGRTVLSDGYQLLHLDEGTIENRGEYFNNAVSWNYQLKNALDFFENNLSSSNFLQLKYEDMVNDAEEVLSSMCDFLALPKQALPELAIDAQRFNQRHEPSKEVDEIWSICGEVANLLGYTKQNVSEL</sequence>
<dbReference type="Gene3D" id="3.40.50.300">
    <property type="entry name" value="P-loop containing nucleotide triphosphate hydrolases"/>
    <property type="match status" value="2"/>
</dbReference>
<dbReference type="PROSITE" id="PS50005">
    <property type="entry name" value="TPR"/>
    <property type="match status" value="1"/>
</dbReference>
<evidence type="ECO:0000313" key="3">
    <source>
        <dbReference type="EMBL" id="OUS41220.1"/>
    </source>
</evidence>
<dbReference type="CDD" id="cd00761">
    <property type="entry name" value="Glyco_tranf_GTA_type"/>
    <property type="match status" value="1"/>
</dbReference>
<name>A0A1Y5HVV2_OLEAN</name>
<dbReference type="SUPFAM" id="SSF48452">
    <property type="entry name" value="TPR-like"/>
    <property type="match status" value="1"/>
</dbReference>
<feature type="repeat" description="TPR" evidence="1">
    <location>
        <begin position="403"/>
        <end position="436"/>
    </location>
</feature>
<dbReference type="SUPFAM" id="SSF52540">
    <property type="entry name" value="P-loop containing nucleoside triphosphate hydrolases"/>
    <property type="match status" value="1"/>
</dbReference>
<gene>
    <name evidence="3" type="ORF">A9R00_02035</name>
</gene>
<keyword evidence="1" id="KW-0802">TPR repeat</keyword>
<feature type="domain" description="Glycosyltransferase 2-like" evidence="2">
    <location>
        <begin position="559"/>
        <end position="646"/>
    </location>
</feature>
<dbReference type="Gene3D" id="3.90.550.10">
    <property type="entry name" value="Spore Coat Polysaccharide Biosynthesis Protein SpsA, Chain A"/>
    <property type="match status" value="1"/>
</dbReference>
<dbReference type="InterPro" id="IPR001173">
    <property type="entry name" value="Glyco_trans_2-like"/>
</dbReference>
<dbReference type="AlphaFoldDB" id="A0A1Y5HVV2"/>